<protein>
    <submittedName>
        <fullName evidence="1">Uncharacterized protein</fullName>
    </submittedName>
</protein>
<organism evidence="1 2">
    <name type="scientific">Candidatus Roizmanbacteria bacterium GW2011_GWA2_37_7</name>
    <dbReference type="NCBI Taxonomy" id="1618481"/>
    <lineage>
        <taxon>Bacteria</taxon>
        <taxon>Candidatus Roizmaniibacteriota</taxon>
    </lineage>
</organism>
<dbReference type="STRING" id="1618481.US54_C0015G0003"/>
<dbReference type="AlphaFoldDB" id="A0A0G0HI51"/>
<sequence>MNRYLPERYLRKEQGMRNPADYLYDPAEDTVEDAQLNFLREEFAQKTIAIHVKQEISREQLRLIIATAEACEKISAKLQEVFWKEFEILEATVRPAAEKMKTYIKENNLDRCAFEIFSQKEAQVKLNEWEVNQTIEPGAFVLVFRFPKPLDEWWWKGSANVGGTAIAWHTIRNKIKEIFFAQIYHLFQNANLSIARINDTEQHKVGEYYYLYEVMSKLKPVHPQGSDVEIYRKPPSAWGGADWS</sequence>
<name>A0A0G0HI51_9BACT</name>
<evidence type="ECO:0000313" key="2">
    <source>
        <dbReference type="Proteomes" id="UP000034471"/>
    </source>
</evidence>
<proteinExistence type="predicted"/>
<comment type="caution">
    <text evidence="1">The sequence shown here is derived from an EMBL/GenBank/DDBJ whole genome shotgun (WGS) entry which is preliminary data.</text>
</comment>
<accession>A0A0G0HI51</accession>
<dbReference type="EMBL" id="LBTJ01000015">
    <property type="protein sequence ID" value="KKQ38205.1"/>
    <property type="molecule type" value="Genomic_DNA"/>
</dbReference>
<reference evidence="1 2" key="1">
    <citation type="journal article" date="2015" name="Nature">
        <title>rRNA introns, odd ribosomes, and small enigmatic genomes across a large radiation of phyla.</title>
        <authorList>
            <person name="Brown C.T."/>
            <person name="Hug L.A."/>
            <person name="Thomas B.C."/>
            <person name="Sharon I."/>
            <person name="Castelle C.J."/>
            <person name="Singh A."/>
            <person name="Wilkins M.J."/>
            <person name="Williams K.H."/>
            <person name="Banfield J.F."/>
        </authorList>
    </citation>
    <scope>NUCLEOTIDE SEQUENCE [LARGE SCALE GENOMIC DNA]</scope>
</reference>
<dbReference type="Proteomes" id="UP000034471">
    <property type="component" value="Unassembled WGS sequence"/>
</dbReference>
<evidence type="ECO:0000313" key="1">
    <source>
        <dbReference type="EMBL" id="KKQ38205.1"/>
    </source>
</evidence>
<gene>
    <name evidence="1" type="ORF">US54_C0015G0003</name>
</gene>